<name>A0ABY4SDF5_AQUTE</name>
<evidence type="ECO:0000256" key="10">
    <source>
        <dbReference type="SAM" id="Phobius"/>
    </source>
</evidence>
<feature type="region of interest" description="Disordered" evidence="9">
    <location>
        <begin position="1"/>
        <end position="29"/>
    </location>
</feature>
<comment type="subcellular location">
    <subcellularLocation>
        <location evidence="1">Membrane</location>
        <topology evidence="1">Multi-pass membrane protein</topology>
    </subcellularLocation>
</comment>
<protein>
    <submittedName>
        <fullName evidence="13">Methyl-accepting chemotaxis protein</fullName>
    </submittedName>
</protein>
<reference evidence="13" key="1">
    <citation type="submission" date="2022-05" db="EMBL/GenBank/DDBJ databases">
        <title>An RpoN-dependent PEP-CTERM gene is involved in floc formation of an Aquincola tertiaricarbonis strain.</title>
        <authorList>
            <person name="Qiu D."/>
            <person name="Xia M."/>
        </authorList>
    </citation>
    <scope>NUCLEOTIDE SEQUENCE</scope>
    <source>
        <strain evidence="13">RN12</strain>
    </source>
</reference>
<accession>A0ABY4SDF5</accession>
<evidence type="ECO:0000256" key="7">
    <source>
        <dbReference type="PROSITE-ProRule" id="PRU00284"/>
    </source>
</evidence>
<dbReference type="EMBL" id="CP097636">
    <property type="protein sequence ID" value="URI09350.1"/>
    <property type="molecule type" value="Genomic_DNA"/>
</dbReference>
<evidence type="ECO:0000259" key="11">
    <source>
        <dbReference type="PROSITE" id="PS50111"/>
    </source>
</evidence>
<evidence type="ECO:0000256" key="6">
    <source>
        <dbReference type="ARBA" id="ARBA00029447"/>
    </source>
</evidence>
<dbReference type="PROSITE" id="PS50111">
    <property type="entry name" value="CHEMOTAXIS_TRANSDUC_2"/>
    <property type="match status" value="1"/>
</dbReference>
<feature type="region of interest" description="Disordered" evidence="9">
    <location>
        <begin position="91"/>
        <end position="137"/>
    </location>
</feature>
<gene>
    <name evidence="13" type="ORF">MW290_27680</name>
</gene>
<dbReference type="SUPFAM" id="SSF58104">
    <property type="entry name" value="Methyl-accepting chemotaxis protein (MCP) signaling domain"/>
    <property type="match status" value="1"/>
</dbReference>
<sequence>MSFLDQYKTKGGGQAADPEGPATQIGEDFGRTTGEAADIDLDMDVGTPRAPAAAEVDPFAVTATSFPRTGAGLAPPVGAPIAPAAGAAYPRAAAPAPAPTPVPPRPAALVAESQPASLQDDDTESRLEEPVPEAAPAGSGLPLIGRWPVARQQRVLGLLMLGGLLMLIVGVVLALGAANRGADQVAGASQALVQSQRLARALPQAVLGQAAALVDSQDSVQQLGSALQSLAGSVPAPLRDDTAALLPLAERITRNTQQVLAQREALTQAGQALRRVNRQSAQLLEAAQAVVAAKAQAGATPAELLAAGQLTMLTQRLGRSAGEFLSPEGLSAEAVVALGRDLPALRNTALALQDGNAELNLPGSRDPVVRERIAALLAAYEPVQQPVEALLPRLQAVVDARKAEAAALADIEPLRQGLEGLQGRLGGAPAGLGAALPLIGGGLLLALLGGGGFVRLYVRDQAEQARLAQRQRAAAERQEQQAKRVNDANQAAILRLMNELQLVAEGDLTQQATVTEDITGAIADSVNYTVEELRSLVAQVQAAATRLTDTTQKVEDTSTELLAASTEQLREIHETGESVLQMAGRINEVSAQAQQTAEVARQSLAAAESGRAAVQNTIGGMNTMRDQIQETSKRIKRLGESSQEIGEITELISDITEQTNVLALNAAIQAASAGEAGRGFTVVAEEVQRLAERSADATRQIAALVRTIQADTQDAVAAMEQSTQGVVESTRLSDNAGSALADIERVTRRLAELIGQISAQALSEAQGANVVAANIQHIFAVTEQTGEGTRSTSQMVRELSRTAEELSLSVARFKIN</sequence>
<evidence type="ECO:0000313" key="13">
    <source>
        <dbReference type="EMBL" id="URI09350.1"/>
    </source>
</evidence>
<dbReference type="InterPro" id="IPR003660">
    <property type="entry name" value="HAMP_dom"/>
</dbReference>
<feature type="coiled-coil region" evidence="8">
    <location>
        <begin position="458"/>
        <end position="495"/>
    </location>
</feature>
<dbReference type="RefSeq" id="WP_250197579.1">
    <property type="nucleotide sequence ID" value="NZ_CP097636.1"/>
</dbReference>
<keyword evidence="3 10" id="KW-1133">Transmembrane helix</keyword>
<dbReference type="SMART" id="SM00283">
    <property type="entry name" value="MA"/>
    <property type="match status" value="1"/>
</dbReference>
<evidence type="ECO:0000256" key="3">
    <source>
        <dbReference type="ARBA" id="ARBA00022989"/>
    </source>
</evidence>
<evidence type="ECO:0000256" key="2">
    <source>
        <dbReference type="ARBA" id="ARBA00022692"/>
    </source>
</evidence>
<dbReference type="InterPro" id="IPR004089">
    <property type="entry name" value="MCPsignal_dom"/>
</dbReference>
<feature type="domain" description="Methyl-accepting transducer" evidence="11">
    <location>
        <begin position="543"/>
        <end position="779"/>
    </location>
</feature>
<feature type="transmembrane region" description="Helical" evidence="10">
    <location>
        <begin position="155"/>
        <end position="178"/>
    </location>
</feature>
<keyword evidence="8" id="KW-0175">Coiled coil</keyword>
<comment type="similarity">
    <text evidence="6">Belongs to the methyl-accepting chemotaxis (MCP) protein family.</text>
</comment>
<keyword evidence="2 10" id="KW-0812">Transmembrane</keyword>
<evidence type="ECO:0000313" key="14">
    <source>
        <dbReference type="Proteomes" id="UP001056201"/>
    </source>
</evidence>
<keyword evidence="14" id="KW-1185">Reference proteome</keyword>
<evidence type="ECO:0000256" key="1">
    <source>
        <dbReference type="ARBA" id="ARBA00004141"/>
    </source>
</evidence>
<evidence type="ECO:0000256" key="5">
    <source>
        <dbReference type="ARBA" id="ARBA00023224"/>
    </source>
</evidence>
<feature type="compositionally biased region" description="Pro residues" evidence="9">
    <location>
        <begin position="96"/>
        <end position="106"/>
    </location>
</feature>
<dbReference type="PANTHER" id="PTHR32089:SF119">
    <property type="entry name" value="METHYL-ACCEPTING CHEMOTAXIS PROTEIN CTPL"/>
    <property type="match status" value="1"/>
</dbReference>
<organism evidence="13 14">
    <name type="scientific">Aquincola tertiaricarbonis</name>
    <dbReference type="NCBI Taxonomy" id="391953"/>
    <lineage>
        <taxon>Bacteria</taxon>
        <taxon>Pseudomonadati</taxon>
        <taxon>Pseudomonadota</taxon>
        <taxon>Betaproteobacteria</taxon>
        <taxon>Burkholderiales</taxon>
        <taxon>Sphaerotilaceae</taxon>
        <taxon>Aquincola</taxon>
    </lineage>
</organism>
<feature type="domain" description="HAMP" evidence="12">
    <location>
        <begin position="490"/>
        <end position="538"/>
    </location>
</feature>
<dbReference type="PANTHER" id="PTHR32089">
    <property type="entry name" value="METHYL-ACCEPTING CHEMOTAXIS PROTEIN MCPB"/>
    <property type="match status" value="1"/>
</dbReference>
<dbReference type="Pfam" id="PF00015">
    <property type="entry name" value="MCPsignal"/>
    <property type="match status" value="1"/>
</dbReference>
<evidence type="ECO:0000259" key="12">
    <source>
        <dbReference type="PROSITE" id="PS50885"/>
    </source>
</evidence>
<keyword evidence="4 10" id="KW-0472">Membrane</keyword>
<dbReference type="PROSITE" id="PS50885">
    <property type="entry name" value="HAMP"/>
    <property type="match status" value="1"/>
</dbReference>
<evidence type="ECO:0000256" key="8">
    <source>
        <dbReference type="SAM" id="Coils"/>
    </source>
</evidence>
<dbReference type="Gene3D" id="1.10.287.950">
    <property type="entry name" value="Methyl-accepting chemotaxis protein"/>
    <property type="match status" value="1"/>
</dbReference>
<evidence type="ECO:0000256" key="4">
    <source>
        <dbReference type="ARBA" id="ARBA00023136"/>
    </source>
</evidence>
<dbReference type="Proteomes" id="UP001056201">
    <property type="component" value="Chromosome 2"/>
</dbReference>
<evidence type="ECO:0000256" key="9">
    <source>
        <dbReference type="SAM" id="MobiDB-lite"/>
    </source>
</evidence>
<keyword evidence="5 7" id="KW-0807">Transducer</keyword>
<dbReference type="CDD" id="cd11386">
    <property type="entry name" value="MCP_signal"/>
    <property type="match status" value="1"/>
</dbReference>
<proteinExistence type="inferred from homology"/>